<dbReference type="AlphaFoldDB" id="G7GQ47"/>
<accession>G7GQ47</accession>
<dbReference type="EMBL" id="BAED01000043">
    <property type="protein sequence ID" value="GAB05722.1"/>
    <property type="molecule type" value="Genomic_DNA"/>
</dbReference>
<dbReference type="eggNOG" id="ENOG5030N83">
    <property type="taxonomic scope" value="Bacteria"/>
</dbReference>
<name>G7GQ47_9ACTN</name>
<protein>
    <submittedName>
        <fullName evidence="1">Uncharacterized protein</fullName>
    </submittedName>
</protein>
<gene>
    <name evidence="1" type="ORF">GOAMR_43_00150</name>
</gene>
<dbReference type="Proteomes" id="UP000006023">
    <property type="component" value="Unassembled WGS sequence"/>
</dbReference>
<keyword evidence="2" id="KW-1185">Reference proteome</keyword>
<evidence type="ECO:0000313" key="1">
    <source>
        <dbReference type="EMBL" id="GAB05722.1"/>
    </source>
</evidence>
<evidence type="ECO:0000313" key="2">
    <source>
        <dbReference type="Proteomes" id="UP000006023"/>
    </source>
</evidence>
<organism evidence="1 2">
    <name type="scientific">Gordonia amarae NBRC 15530</name>
    <dbReference type="NCBI Taxonomy" id="1075090"/>
    <lineage>
        <taxon>Bacteria</taxon>
        <taxon>Bacillati</taxon>
        <taxon>Actinomycetota</taxon>
        <taxon>Actinomycetes</taxon>
        <taxon>Mycobacteriales</taxon>
        <taxon>Gordoniaceae</taxon>
        <taxon>Gordonia</taxon>
    </lineage>
</organism>
<sequence length="414" mass="46525">MSYVGITDSDSVRVAYVIDEFATEPLSQEIVDAVFATPEFVPHPLSSERRVAQERERFEEAVAETAGWERAVLITYRPSIGTTSWRQRYFVENRWRSGGHDLPEKLENYGEEFTRGLAADAYPVNLVLAADRATRTVRHFAFTGPAGHKWNWWSLVDDDPEFVLGTLFGDDVQPAERDDWLQLDIEHQGLAGRIARRHGSPERLIVVDEVPDPRGGLRVVAEATPGDEPQWVEVSELEVAGIYPIEHETGTCGDEFVGSWRMRTWQYSEIELESGDGGDDWLDGRNVDGRLRPSSDAAPVSVPGEVILTIRPDATFFELLTPDTGIEILDVADGHIGSPFHGYLDIVDGRTYVFAHELERGGARNEARYDLDPEIVEELHLDGDTLTRVQNMVHDGLYATRYVMVYDRTSSPLP</sequence>
<comment type="caution">
    <text evidence="1">The sequence shown here is derived from an EMBL/GenBank/DDBJ whole genome shotgun (WGS) entry which is preliminary data.</text>
</comment>
<reference evidence="1 2" key="1">
    <citation type="submission" date="2011-11" db="EMBL/GenBank/DDBJ databases">
        <title>Whole genome shotgun sequence of Gordonia amarae NBRC 15530.</title>
        <authorList>
            <person name="Takarada H."/>
            <person name="Hosoyama A."/>
            <person name="Tsuchikane K."/>
            <person name="Katsumata H."/>
            <person name="Yamazaki S."/>
            <person name="Fujita N."/>
        </authorList>
    </citation>
    <scope>NUCLEOTIDE SEQUENCE [LARGE SCALE GENOMIC DNA]</scope>
    <source>
        <strain evidence="1 2">NBRC 15530</strain>
    </source>
</reference>
<proteinExistence type="predicted"/>